<evidence type="ECO:0000256" key="2">
    <source>
        <dbReference type="ARBA" id="ARBA00023315"/>
    </source>
</evidence>
<dbReference type="PANTHER" id="PTHR10434">
    <property type="entry name" value="1-ACYL-SN-GLYCEROL-3-PHOSPHATE ACYLTRANSFERASE"/>
    <property type="match status" value="1"/>
</dbReference>
<evidence type="ECO:0000259" key="3">
    <source>
        <dbReference type="SMART" id="SM00563"/>
    </source>
</evidence>
<reference evidence="4" key="1">
    <citation type="submission" date="2020-09" db="EMBL/GenBank/DDBJ databases">
        <title>A novel bacterium of genus Hazenella, isolated from South China Sea.</title>
        <authorList>
            <person name="Huang H."/>
            <person name="Mo K."/>
            <person name="Hu Y."/>
        </authorList>
    </citation>
    <scope>NUCLEOTIDE SEQUENCE</scope>
    <source>
        <strain evidence="4">IB182357</strain>
    </source>
</reference>
<dbReference type="PANTHER" id="PTHR10434:SF11">
    <property type="entry name" value="1-ACYL-SN-GLYCEROL-3-PHOSPHATE ACYLTRANSFERASE"/>
    <property type="match status" value="1"/>
</dbReference>
<evidence type="ECO:0000256" key="1">
    <source>
        <dbReference type="ARBA" id="ARBA00022679"/>
    </source>
</evidence>
<dbReference type="SUPFAM" id="SSF69593">
    <property type="entry name" value="Glycerol-3-phosphate (1)-acyltransferase"/>
    <property type="match status" value="1"/>
</dbReference>
<keyword evidence="2 4" id="KW-0012">Acyltransferase</keyword>
<dbReference type="Proteomes" id="UP000661691">
    <property type="component" value="Unassembled WGS sequence"/>
</dbReference>
<sequence length="203" mass="22493">MQLYPIAKGIVRSFLSLYHRVDIIGRKRVPTEGGLVIIGNHISNLDPVYIGGACPRPVHYMAKQELFNHSGLAKLIRALGAFPVNREKPSIKTIKTAIQYLKDGEVIGLFPEGARKGSAEELGELKQGAAYFAVKANCPVLPFFISGSEAALPKGKLFIRPTKVTIEIGEPIYPPQDMKTSEQQTYISQEIMNQLRNFRVKNS</sequence>
<organism evidence="4 5">
    <name type="scientific">Polycladospora coralii</name>
    <dbReference type="NCBI Taxonomy" id="2771432"/>
    <lineage>
        <taxon>Bacteria</taxon>
        <taxon>Bacillati</taxon>
        <taxon>Bacillota</taxon>
        <taxon>Bacilli</taxon>
        <taxon>Bacillales</taxon>
        <taxon>Thermoactinomycetaceae</taxon>
        <taxon>Polycladospora</taxon>
    </lineage>
</organism>
<dbReference type="EMBL" id="JACXAH010000018">
    <property type="protein sequence ID" value="MBD1373128.1"/>
    <property type="molecule type" value="Genomic_DNA"/>
</dbReference>
<dbReference type="GO" id="GO:0006654">
    <property type="term" value="P:phosphatidic acid biosynthetic process"/>
    <property type="evidence" value="ECO:0007669"/>
    <property type="project" value="TreeGrafter"/>
</dbReference>
<keyword evidence="5" id="KW-1185">Reference proteome</keyword>
<evidence type="ECO:0000313" key="5">
    <source>
        <dbReference type="Proteomes" id="UP000661691"/>
    </source>
</evidence>
<name>A0A926NGX2_9BACL</name>
<proteinExistence type="predicted"/>
<dbReference type="GO" id="GO:0003841">
    <property type="term" value="F:1-acylglycerol-3-phosphate O-acyltransferase activity"/>
    <property type="evidence" value="ECO:0007669"/>
    <property type="project" value="TreeGrafter"/>
</dbReference>
<keyword evidence="1" id="KW-0808">Transferase</keyword>
<protein>
    <submittedName>
        <fullName evidence="4">1-acyl-sn-glycerol-3-phosphate acyltransferase</fullName>
    </submittedName>
</protein>
<dbReference type="CDD" id="cd07989">
    <property type="entry name" value="LPLAT_AGPAT-like"/>
    <property type="match status" value="1"/>
</dbReference>
<feature type="domain" description="Phospholipid/glycerol acyltransferase" evidence="3">
    <location>
        <begin position="35"/>
        <end position="148"/>
    </location>
</feature>
<dbReference type="AlphaFoldDB" id="A0A926NGX2"/>
<dbReference type="RefSeq" id="WP_191140878.1">
    <property type="nucleotide sequence ID" value="NZ_JACXAG020000009.1"/>
</dbReference>
<dbReference type="SMART" id="SM00563">
    <property type="entry name" value="PlsC"/>
    <property type="match status" value="1"/>
</dbReference>
<accession>A0A926NGX2</accession>
<dbReference type="InterPro" id="IPR002123">
    <property type="entry name" value="Plipid/glycerol_acylTrfase"/>
</dbReference>
<evidence type="ECO:0000313" key="4">
    <source>
        <dbReference type="EMBL" id="MBD1373128.1"/>
    </source>
</evidence>
<dbReference type="Pfam" id="PF01553">
    <property type="entry name" value="Acyltransferase"/>
    <property type="match status" value="1"/>
</dbReference>
<comment type="caution">
    <text evidence="4">The sequence shown here is derived from an EMBL/GenBank/DDBJ whole genome shotgun (WGS) entry which is preliminary data.</text>
</comment>
<gene>
    <name evidence="4" type="ORF">IC620_12260</name>
</gene>